<sequence>MISRFRRGANTASLFEKFTGVNLRRAKNLPRSVRWLYDELELESEELNKNNKIWQKYRQCIDSNQAGFLPLSIHQFVLQRCTNSPPKKFDRNVIERYLHNQDRLRFIIDQMRIHNHSPSLEDYKFILNRFSLMGSRSGCRRIMREILDSGLPIDAACYNSTLMGYVRWIHRQNRNNRKDPRPQRIISAEISGLLEEMANKSIQPNQDTYNYVLSILKDIHDFDGLNQLLQSTYGIDIYNPDHQPIQFLDFLSQNPHISPPKVSPSVLRSIVDAVGNHSNLSTLISVFEALVNPIKTDGVQTYVWKTTPEEESSETVAVNGKNLSVTVFDRLLYHVTRQGPSFLAKHYIRYIISACKEERVANAAFRKNLLETATIDTLKYKHMKIPRIFFSAQLLTSIRLGLLDHHYQKMGVIKYMLEQLPFIMKEQAKEHDELREWMKAYEEKIVHLLNSDQGRALDDSTFNNLTTKLDTDLRIINDRTSTLKLHNRLLNVAGNTWMPQVWAQVAARRRQSRANVRMIAAKEERDAQLRNKMEQDYFVGASAPVT</sequence>
<accession>A0A4T0JAN8</accession>
<proteinExistence type="predicted"/>
<dbReference type="AlphaFoldDB" id="A0A4T0JAN8"/>
<reference evidence="1 2" key="1">
    <citation type="submission" date="2019-03" db="EMBL/GenBank/DDBJ databases">
        <title>Sequencing 23 genomes of Wallemia ichthyophaga.</title>
        <authorList>
            <person name="Gostincar C."/>
        </authorList>
    </citation>
    <scope>NUCLEOTIDE SEQUENCE [LARGE SCALE GENOMIC DNA]</scope>
    <source>
        <strain evidence="1 2">EXF-6200</strain>
    </source>
</reference>
<name>A0A4T0JAN8_WALIC</name>
<organism evidence="1 2">
    <name type="scientific">Wallemia ichthyophaga</name>
    <dbReference type="NCBI Taxonomy" id="245174"/>
    <lineage>
        <taxon>Eukaryota</taxon>
        <taxon>Fungi</taxon>
        <taxon>Dikarya</taxon>
        <taxon>Basidiomycota</taxon>
        <taxon>Wallemiomycotina</taxon>
        <taxon>Wallemiomycetes</taxon>
        <taxon>Wallemiales</taxon>
        <taxon>Wallemiaceae</taxon>
        <taxon>Wallemia</taxon>
    </lineage>
</organism>
<evidence type="ECO:0000313" key="2">
    <source>
        <dbReference type="Proteomes" id="UP000310689"/>
    </source>
</evidence>
<dbReference type="InterPro" id="IPR011990">
    <property type="entry name" value="TPR-like_helical_dom_sf"/>
</dbReference>
<protein>
    <recommendedName>
        <fullName evidence="3">ATPase expression protein 2, mitochondrial</fullName>
    </recommendedName>
</protein>
<dbReference type="Gene3D" id="1.25.40.10">
    <property type="entry name" value="Tetratricopeptide repeat domain"/>
    <property type="match status" value="1"/>
</dbReference>
<gene>
    <name evidence="1" type="ORF">E3P86_00860</name>
</gene>
<evidence type="ECO:0008006" key="3">
    <source>
        <dbReference type="Google" id="ProtNLM"/>
    </source>
</evidence>
<evidence type="ECO:0000313" key="1">
    <source>
        <dbReference type="EMBL" id="TIB40019.1"/>
    </source>
</evidence>
<dbReference type="EMBL" id="SPOI01000022">
    <property type="protein sequence ID" value="TIB40019.1"/>
    <property type="molecule type" value="Genomic_DNA"/>
</dbReference>
<comment type="caution">
    <text evidence="1">The sequence shown here is derived from an EMBL/GenBank/DDBJ whole genome shotgun (WGS) entry which is preliminary data.</text>
</comment>
<dbReference type="Proteomes" id="UP000310689">
    <property type="component" value="Unassembled WGS sequence"/>
</dbReference>